<reference evidence="2" key="1">
    <citation type="journal article" date="2019" name="Int. J. Syst. Evol. Microbiol.">
        <title>The Global Catalogue of Microorganisms (GCM) 10K type strain sequencing project: providing services to taxonomists for standard genome sequencing and annotation.</title>
        <authorList>
            <consortium name="The Broad Institute Genomics Platform"/>
            <consortium name="The Broad Institute Genome Sequencing Center for Infectious Disease"/>
            <person name="Wu L."/>
            <person name="Ma J."/>
        </authorList>
    </citation>
    <scope>NUCLEOTIDE SEQUENCE [LARGE SCALE GENOMIC DNA]</scope>
    <source>
        <strain evidence="2">CCM 8749</strain>
    </source>
</reference>
<comment type="caution">
    <text evidence="1">The sequence shown here is derived from an EMBL/GenBank/DDBJ whole genome shotgun (WGS) entry which is preliminary data.</text>
</comment>
<proteinExistence type="predicted"/>
<keyword evidence="2" id="KW-1185">Reference proteome</keyword>
<sequence length="79" mass="9087">MEKNQLRTIFSEVLSIPEEQVIDELEYNSIPEWDSVAHMALVAAIDDAFDIMVDTEDVIDFSSYKKVKEILRSKYGVDC</sequence>
<gene>
    <name evidence="1" type="ORF">ACFPXP_13625</name>
</gene>
<dbReference type="RefSeq" id="WP_379894823.1">
    <property type="nucleotide sequence ID" value="NZ_CBCSCT010000041.1"/>
</dbReference>
<evidence type="ECO:0000313" key="2">
    <source>
        <dbReference type="Proteomes" id="UP001596250"/>
    </source>
</evidence>
<dbReference type="Proteomes" id="UP001596250">
    <property type="component" value="Unassembled WGS sequence"/>
</dbReference>
<dbReference type="SUPFAM" id="SSF47336">
    <property type="entry name" value="ACP-like"/>
    <property type="match status" value="1"/>
</dbReference>
<dbReference type="EMBL" id="JBHSQV010000162">
    <property type="protein sequence ID" value="MFC5987444.1"/>
    <property type="molecule type" value="Genomic_DNA"/>
</dbReference>
<protein>
    <submittedName>
        <fullName evidence="1">Acyl carrier protein</fullName>
    </submittedName>
</protein>
<organism evidence="1 2">
    <name type="scientific">Marinicrinis lubricantis</name>
    <dbReference type="NCBI Taxonomy" id="2086470"/>
    <lineage>
        <taxon>Bacteria</taxon>
        <taxon>Bacillati</taxon>
        <taxon>Bacillota</taxon>
        <taxon>Bacilli</taxon>
        <taxon>Bacillales</taxon>
        <taxon>Paenibacillaceae</taxon>
    </lineage>
</organism>
<dbReference type="InterPro" id="IPR036736">
    <property type="entry name" value="ACP-like_sf"/>
</dbReference>
<dbReference type="Gene3D" id="1.10.1200.10">
    <property type="entry name" value="ACP-like"/>
    <property type="match status" value="1"/>
</dbReference>
<accession>A0ABW1IR29</accession>
<name>A0ABW1IR29_9BACL</name>
<evidence type="ECO:0000313" key="1">
    <source>
        <dbReference type="EMBL" id="MFC5987444.1"/>
    </source>
</evidence>